<gene>
    <name evidence="1" type="ORF">K443DRAFT_8774</name>
</gene>
<name>A0A0C9XN41_9AGAR</name>
<keyword evidence="2" id="KW-1185">Reference proteome</keyword>
<accession>A0A0C9XN41</accession>
<dbReference type="OrthoDB" id="2833246at2759"/>
<dbReference type="HOGENOM" id="CLU_1204948_0_0_1"/>
<dbReference type="Proteomes" id="UP000054477">
    <property type="component" value="Unassembled WGS sequence"/>
</dbReference>
<sequence length="230" mass="25708">MPCQFWRKPIRLGTGRLLNANSVAEKIMANTKLTRPCAYNLIAESQKLGGTQFWLQLGKCRPRIKENIASGRTRRASRSLRNTSPIWESCLRSGGRESGSRSPQSAIQHIDEETDEFLRQACQEGNRDGDVCPFTCVKLRTRYTEDDFISNLAHNIPSAIHNKPDTVDYIAVFAGPKARDLVQESLNGVGNALDLELNAHMAYCELNWGIEAQDHDGEAQTLKPNIPILT</sequence>
<evidence type="ECO:0000313" key="1">
    <source>
        <dbReference type="EMBL" id="KIJ98961.1"/>
    </source>
</evidence>
<reference evidence="1 2" key="1">
    <citation type="submission" date="2014-04" db="EMBL/GenBank/DDBJ databases">
        <authorList>
            <consortium name="DOE Joint Genome Institute"/>
            <person name="Kuo A."/>
            <person name="Kohler A."/>
            <person name="Nagy L.G."/>
            <person name="Floudas D."/>
            <person name="Copeland A."/>
            <person name="Barry K.W."/>
            <person name="Cichocki N."/>
            <person name="Veneault-Fourrey C."/>
            <person name="LaButti K."/>
            <person name="Lindquist E.A."/>
            <person name="Lipzen A."/>
            <person name="Lundell T."/>
            <person name="Morin E."/>
            <person name="Murat C."/>
            <person name="Sun H."/>
            <person name="Tunlid A."/>
            <person name="Henrissat B."/>
            <person name="Grigoriev I.V."/>
            <person name="Hibbett D.S."/>
            <person name="Martin F."/>
            <person name="Nordberg H.P."/>
            <person name="Cantor M.N."/>
            <person name="Hua S.X."/>
        </authorList>
    </citation>
    <scope>NUCLEOTIDE SEQUENCE [LARGE SCALE GENOMIC DNA]</scope>
    <source>
        <strain evidence="1 2">LaAM-08-1</strain>
    </source>
</reference>
<dbReference type="AlphaFoldDB" id="A0A0C9XN41"/>
<proteinExistence type="predicted"/>
<protein>
    <submittedName>
        <fullName evidence="1">Uncharacterized protein</fullName>
    </submittedName>
</protein>
<evidence type="ECO:0000313" key="2">
    <source>
        <dbReference type="Proteomes" id="UP000054477"/>
    </source>
</evidence>
<dbReference type="EMBL" id="KN838657">
    <property type="protein sequence ID" value="KIJ98961.1"/>
    <property type="molecule type" value="Genomic_DNA"/>
</dbReference>
<organism evidence="1 2">
    <name type="scientific">Laccaria amethystina LaAM-08-1</name>
    <dbReference type="NCBI Taxonomy" id="1095629"/>
    <lineage>
        <taxon>Eukaryota</taxon>
        <taxon>Fungi</taxon>
        <taxon>Dikarya</taxon>
        <taxon>Basidiomycota</taxon>
        <taxon>Agaricomycotina</taxon>
        <taxon>Agaricomycetes</taxon>
        <taxon>Agaricomycetidae</taxon>
        <taxon>Agaricales</taxon>
        <taxon>Agaricineae</taxon>
        <taxon>Hydnangiaceae</taxon>
        <taxon>Laccaria</taxon>
    </lineage>
</organism>
<reference evidence="2" key="2">
    <citation type="submission" date="2015-01" db="EMBL/GenBank/DDBJ databases">
        <title>Evolutionary Origins and Diversification of the Mycorrhizal Mutualists.</title>
        <authorList>
            <consortium name="DOE Joint Genome Institute"/>
            <consortium name="Mycorrhizal Genomics Consortium"/>
            <person name="Kohler A."/>
            <person name="Kuo A."/>
            <person name="Nagy L.G."/>
            <person name="Floudas D."/>
            <person name="Copeland A."/>
            <person name="Barry K.W."/>
            <person name="Cichocki N."/>
            <person name="Veneault-Fourrey C."/>
            <person name="LaButti K."/>
            <person name="Lindquist E.A."/>
            <person name="Lipzen A."/>
            <person name="Lundell T."/>
            <person name="Morin E."/>
            <person name="Murat C."/>
            <person name="Riley R."/>
            <person name="Ohm R."/>
            <person name="Sun H."/>
            <person name="Tunlid A."/>
            <person name="Henrissat B."/>
            <person name="Grigoriev I.V."/>
            <person name="Hibbett D.S."/>
            <person name="Martin F."/>
        </authorList>
    </citation>
    <scope>NUCLEOTIDE SEQUENCE [LARGE SCALE GENOMIC DNA]</scope>
    <source>
        <strain evidence="2">LaAM-08-1</strain>
    </source>
</reference>